<comment type="function">
    <text evidence="1">Nucleoside permease that transports adenosine and guanosine.</text>
</comment>
<dbReference type="STRING" id="1016849.A0A0D1VQP4"/>
<dbReference type="Pfam" id="PF06516">
    <property type="entry name" value="NUP"/>
    <property type="match status" value="1"/>
</dbReference>
<dbReference type="GO" id="GO:0005783">
    <property type="term" value="C:endoplasmic reticulum"/>
    <property type="evidence" value="ECO:0007669"/>
    <property type="project" value="TreeGrafter"/>
</dbReference>
<evidence type="ECO:0000313" key="4">
    <source>
        <dbReference type="Proteomes" id="UP000053599"/>
    </source>
</evidence>
<accession>A0A0D1VQP4</accession>
<reference evidence="3 4" key="1">
    <citation type="submission" date="2015-01" db="EMBL/GenBank/DDBJ databases">
        <title>The Genome Sequence of Exophiala sideris CBS121828.</title>
        <authorList>
            <consortium name="The Broad Institute Genomics Platform"/>
            <person name="Cuomo C."/>
            <person name="de Hoog S."/>
            <person name="Gorbushina A."/>
            <person name="Stielow B."/>
            <person name="Teixiera M."/>
            <person name="Abouelleil A."/>
            <person name="Chapman S.B."/>
            <person name="Priest M."/>
            <person name="Young S.K."/>
            <person name="Wortman J."/>
            <person name="Nusbaum C."/>
            <person name="Birren B."/>
        </authorList>
    </citation>
    <scope>NUCLEOTIDE SEQUENCE [LARGE SCALE GENOMIC DNA]</scope>
    <source>
        <strain evidence="3 4">CBS 121828</strain>
    </source>
</reference>
<sequence>MHYSSLLSILYICHATSGVLGGTLGRTLGPRSLDQSPYAGQRHRRSTQAPSHETIAPKVMIISTFAPEANVWYDTTLNLFANNITVTGLSPLWPDVHCSADGDVCQVTSGLGIANAASSMQALWMSPLFDLRKTYILIAAIAGINPYEATTGSVTFADYVVNLDLQNSFSQDELPTNDSSIFFPLGSEQPDSSNPDAYPTSWFGWEAFELNKKLISSIVNIVSNVPLNDSAEAAAYRAKYDFAPANEAPGVVVCASGASNLYWTGANTGFAFSNYTRLITNGSATYCATNTEDSGLHEGLIRGAIAGRLDYSRVINMRTASDFDRAPRNVNEVYHLFDAPQGGYDPSLINIRLAGMAIVDAILEDWTMTYEAGIEPDNYIGDGFGSLKGQEAKRDIG</sequence>
<dbReference type="OrthoDB" id="2331083at2759"/>
<dbReference type="Proteomes" id="UP000053599">
    <property type="component" value="Unassembled WGS sequence"/>
</dbReference>
<comment type="similarity">
    <text evidence="1">Belongs to the NUP family.</text>
</comment>
<evidence type="ECO:0000256" key="2">
    <source>
        <dbReference type="SAM" id="SignalP"/>
    </source>
</evidence>
<dbReference type="AlphaFoldDB" id="A0A0D1VQP4"/>
<dbReference type="EMBL" id="KN846954">
    <property type="protein sequence ID" value="KIV78390.1"/>
    <property type="molecule type" value="Genomic_DNA"/>
</dbReference>
<dbReference type="PANTHER" id="PTHR38643">
    <property type="entry name" value="PURINE NUCLEOSIDE PERMEASE C285.05-RELATED"/>
    <property type="match status" value="1"/>
</dbReference>
<gene>
    <name evidence="3" type="ORF">PV11_10112</name>
</gene>
<dbReference type="GO" id="GO:0055085">
    <property type="term" value="P:transmembrane transport"/>
    <property type="evidence" value="ECO:0007669"/>
    <property type="project" value="InterPro"/>
</dbReference>
<feature type="chain" id="PRO_5002250786" description="Purine nucleoside permease" evidence="2">
    <location>
        <begin position="22"/>
        <end position="397"/>
    </location>
</feature>
<protein>
    <recommendedName>
        <fullName evidence="5">Purine nucleoside permease</fullName>
    </recommendedName>
</protein>
<keyword evidence="1" id="KW-0813">Transport</keyword>
<evidence type="ECO:0000313" key="3">
    <source>
        <dbReference type="EMBL" id="KIV78390.1"/>
    </source>
</evidence>
<feature type="signal peptide" evidence="2">
    <location>
        <begin position="1"/>
        <end position="21"/>
    </location>
</feature>
<dbReference type="PANTHER" id="PTHR38643:SF1">
    <property type="entry name" value="PURINE NUCLEOSIDE PERMEASE C285.05-RELATED"/>
    <property type="match status" value="1"/>
</dbReference>
<proteinExistence type="inferred from homology"/>
<dbReference type="HOGENOM" id="CLU_031475_0_1_1"/>
<dbReference type="InterPro" id="IPR009486">
    <property type="entry name" value="Pur_nuclsid_perm"/>
</dbReference>
<evidence type="ECO:0008006" key="5">
    <source>
        <dbReference type="Google" id="ProtNLM"/>
    </source>
</evidence>
<organism evidence="3 4">
    <name type="scientific">Exophiala sideris</name>
    <dbReference type="NCBI Taxonomy" id="1016849"/>
    <lineage>
        <taxon>Eukaryota</taxon>
        <taxon>Fungi</taxon>
        <taxon>Dikarya</taxon>
        <taxon>Ascomycota</taxon>
        <taxon>Pezizomycotina</taxon>
        <taxon>Eurotiomycetes</taxon>
        <taxon>Chaetothyriomycetidae</taxon>
        <taxon>Chaetothyriales</taxon>
        <taxon>Herpotrichiellaceae</taxon>
        <taxon>Exophiala</taxon>
    </lineage>
</organism>
<evidence type="ECO:0000256" key="1">
    <source>
        <dbReference type="PIRNR" id="PIRNR013171"/>
    </source>
</evidence>
<keyword evidence="2" id="KW-0732">Signal</keyword>
<name>A0A0D1VQP4_9EURO</name>
<dbReference type="PIRSF" id="PIRSF013171">
    <property type="entry name" value="Pur_nuclsid_perm"/>
    <property type="match status" value="1"/>
</dbReference>